<dbReference type="Pfam" id="PF01844">
    <property type="entry name" value="HNH"/>
    <property type="match status" value="1"/>
</dbReference>
<evidence type="ECO:0000259" key="2">
    <source>
        <dbReference type="Pfam" id="PF01844"/>
    </source>
</evidence>
<protein>
    <submittedName>
        <fullName evidence="3">HNH endonuclease</fullName>
    </submittedName>
</protein>
<keyword evidence="3" id="KW-0255">Endonuclease</keyword>
<dbReference type="GO" id="GO:0008270">
    <property type="term" value="F:zinc ion binding"/>
    <property type="evidence" value="ECO:0007669"/>
    <property type="project" value="InterPro"/>
</dbReference>
<dbReference type="InterPro" id="IPR003615">
    <property type="entry name" value="HNH_nuc"/>
</dbReference>
<dbReference type="GO" id="GO:0003676">
    <property type="term" value="F:nucleic acid binding"/>
    <property type="evidence" value="ECO:0007669"/>
    <property type="project" value="InterPro"/>
</dbReference>
<keyword evidence="4" id="KW-1185">Reference proteome</keyword>
<dbReference type="STRING" id="338963.Pcar_2805"/>
<accession>Q3A0R7</accession>
<evidence type="ECO:0000313" key="4">
    <source>
        <dbReference type="Proteomes" id="UP000002534"/>
    </source>
</evidence>
<dbReference type="Gene3D" id="1.10.30.50">
    <property type="match status" value="1"/>
</dbReference>
<keyword evidence="3" id="KW-0540">Nuclease</keyword>
<dbReference type="EMBL" id="CP000142">
    <property type="protein sequence ID" value="ABA90040.1"/>
    <property type="molecule type" value="Genomic_DNA"/>
</dbReference>
<dbReference type="eggNOG" id="COG1403">
    <property type="taxonomic scope" value="Bacteria"/>
</dbReference>
<dbReference type="GO" id="GO:0004519">
    <property type="term" value="F:endonuclease activity"/>
    <property type="evidence" value="ECO:0007669"/>
    <property type="project" value="UniProtKB-KW"/>
</dbReference>
<dbReference type="Proteomes" id="UP000002534">
    <property type="component" value="Chromosome"/>
</dbReference>
<name>Q3A0R7_SYNC1</name>
<dbReference type="HOGENOM" id="CLU_1184144_0_0_7"/>
<keyword evidence="3" id="KW-0378">Hydrolase</keyword>
<dbReference type="InterPro" id="IPR002711">
    <property type="entry name" value="HNH"/>
</dbReference>
<evidence type="ECO:0000256" key="1">
    <source>
        <dbReference type="SAM" id="MobiDB-lite"/>
    </source>
</evidence>
<evidence type="ECO:0000313" key="3">
    <source>
        <dbReference type="EMBL" id="ABA90040.1"/>
    </source>
</evidence>
<dbReference type="AlphaFoldDB" id="Q3A0R7"/>
<dbReference type="CDD" id="cd00085">
    <property type="entry name" value="HNHc"/>
    <property type="match status" value="1"/>
</dbReference>
<reference evidence="4" key="1">
    <citation type="submission" date="2005-10" db="EMBL/GenBank/DDBJ databases">
        <title>Complete sequence of Pelobacter carbinolicus DSM 2380.</title>
        <authorList>
            <person name="Copeland A."/>
            <person name="Lucas S."/>
            <person name="Lapidus A."/>
            <person name="Barry K."/>
            <person name="Detter J.C."/>
            <person name="Glavina T."/>
            <person name="Hammon N."/>
            <person name="Israni S."/>
            <person name="Pitluck S."/>
            <person name="Chertkov O."/>
            <person name="Schmutz J."/>
            <person name="Larimer F."/>
            <person name="Land M."/>
            <person name="Kyrpides N."/>
            <person name="Ivanova N."/>
            <person name="Richardson P."/>
        </authorList>
    </citation>
    <scope>NUCLEOTIDE SEQUENCE [LARGE SCALE GENOMIC DNA]</scope>
    <source>
        <strain evidence="4">DSM 2380 / NBRC 103641 / GraBd1</strain>
    </source>
</reference>
<sequence>MPKTKKCHCCSRTLSVEKFVDISGAPNPKGRYCQACHLRKVEQKHRAALAREQSCIRKLKIVYGKYWRHYAAPEHFHATLQDERDFCPYCGTRFDDVIPDPFNESPVHIDHMDPLDKGGEHSIRNVVLCCGPCNIKKGKRSFMQWLEMLEPPCRDLAKTLYVEKHGHPPEAFVEGCPTARNAYELELALYQSEAALKKQYPQPKVNGPPSNQPTPSQGGDAPPEEPKETSGGQA</sequence>
<feature type="region of interest" description="Disordered" evidence="1">
    <location>
        <begin position="198"/>
        <end position="234"/>
    </location>
</feature>
<reference evidence="3 4" key="2">
    <citation type="journal article" date="2012" name="BMC Genomics">
        <title>The genome of Pelobacter carbinolicus reveals surprising metabolic capabilities and physiological features.</title>
        <authorList>
            <person name="Aklujkar M."/>
            <person name="Haveman S.A."/>
            <person name="Didonato R.Jr."/>
            <person name="Chertkov O."/>
            <person name="Han C.S."/>
            <person name="Land M.L."/>
            <person name="Brown P."/>
            <person name="Lovley D.R."/>
        </authorList>
    </citation>
    <scope>NUCLEOTIDE SEQUENCE [LARGE SCALE GENOMIC DNA]</scope>
    <source>
        <strain evidence="4">DSM 2380 / NBRC 103641 / GraBd1</strain>
    </source>
</reference>
<feature type="domain" description="HNH" evidence="2">
    <location>
        <begin position="87"/>
        <end position="140"/>
    </location>
</feature>
<gene>
    <name evidence="3" type="ordered locus">Pcar_2805</name>
</gene>
<dbReference type="KEGG" id="pca:Pcar_2805"/>
<proteinExistence type="predicted"/>
<organism evidence="3 4">
    <name type="scientific">Syntrophotalea carbinolica (strain DSM 2380 / NBRC 103641 / GraBd1)</name>
    <name type="common">Pelobacter carbinolicus</name>
    <dbReference type="NCBI Taxonomy" id="338963"/>
    <lineage>
        <taxon>Bacteria</taxon>
        <taxon>Pseudomonadati</taxon>
        <taxon>Thermodesulfobacteriota</taxon>
        <taxon>Desulfuromonadia</taxon>
        <taxon>Desulfuromonadales</taxon>
        <taxon>Syntrophotaleaceae</taxon>
        <taxon>Syntrophotalea</taxon>
    </lineage>
</organism>